<dbReference type="GO" id="GO:0005886">
    <property type="term" value="C:plasma membrane"/>
    <property type="evidence" value="ECO:0007669"/>
    <property type="project" value="UniProtKB-SubCell"/>
</dbReference>
<feature type="transmembrane region" description="Helical" evidence="6">
    <location>
        <begin position="120"/>
        <end position="140"/>
    </location>
</feature>
<evidence type="ECO:0000256" key="3">
    <source>
        <dbReference type="ARBA" id="ARBA00022692"/>
    </source>
</evidence>
<comment type="caution">
    <text evidence="7">The sequence shown here is derived from an EMBL/GenBank/DDBJ whole genome shotgun (WGS) entry which is preliminary data.</text>
</comment>
<feature type="transmembrane region" description="Helical" evidence="6">
    <location>
        <begin position="90"/>
        <end position="108"/>
    </location>
</feature>
<feature type="transmembrane region" description="Helical" evidence="6">
    <location>
        <begin position="66"/>
        <end position="83"/>
    </location>
</feature>
<dbReference type="InterPro" id="IPR043428">
    <property type="entry name" value="LivM-like"/>
</dbReference>
<evidence type="ECO:0000313" key="7">
    <source>
        <dbReference type="EMBL" id="KKN22273.1"/>
    </source>
</evidence>
<feature type="transmembrane region" description="Helical" evidence="6">
    <location>
        <begin position="147"/>
        <end position="165"/>
    </location>
</feature>
<dbReference type="Pfam" id="PF02653">
    <property type="entry name" value="BPD_transp_2"/>
    <property type="match status" value="1"/>
</dbReference>
<evidence type="ECO:0000256" key="1">
    <source>
        <dbReference type="ARBA" id="ARBA00004651"/>
    </source>
</evidence>
<keyword evidence="4 6" id="KW-1133">Transmembrane helix</keyword>
<evidence type="ECO:0000256" key="5">
    <source>
        <dbReference type="ARBA" id="ARBA00023136"/>
    </source>
</evidence>
<evidence type="ECO:0000256" key="2">
    <source>
        <dbReference type="ARBA" id="ARBA00022475"/>
    </source>
</evidence>
<dbReference type="InterPro" id="IPR001851">
    <property type="entry name" value="ABC_transp_permease"/>
</dbReference>
<dbReference type="PANTHER" id="PTHR30482:SF1">
    <property type="entry name" value="BRANCHED-CHAIN AMINO ACID TRANSPORT PERMEASE PROTEIN LIVM-RELATED"/>
    <property type="match status" value="1"/>
</dbReference>
<accession>A0A0F9RYR7</accession>
<organism evidence="7">
    <name type="scientific">marine sediment metagenome</name>
    <dbReference type="NCBI Taxonomy" id="412755"/>
    <lineage>
        <taxon>unclassified sequences</taxon>
        <taxon>metagenomes</taxon>
        <taxon>ecological metagenomes</taxon>
    </lineage>
</organism>
<keyword evidence="3 6" id="KW-0812">Transmembrane</keyword>
<keyword evidence="5 6" id="KW-0472">Membrane</keyword>
<feature type="transmembrane region" description="Helical" evidence="6">
    <location>
        <begin position="40"/>
        <end position="60"/>
    </location>
</feature>
<name>A0A0F9RYR7_9ZZZZ</name>
<feature type="transmembrane region" description="Helical" evidence="6">
    <location>
        <begin position="191"/>
        <end position="211"/>
    </location>
</feature>
<gene>
    <name evidence="7" type="ORF">LCGC14_0916910</name>
</gene>
<dbReference type="EMBL" id="LAZR01003076">
    <property type="protein sequence ID" value="KKN22273.1"/>
    <property type="molecule type" value="Genomic_DNA"/>
</dbReference>
<reference evidence="7" key="1">
    <citation type="journal article" date="2015" name="Nature">
        <title>Complex archaea that bridge the gap between prokaryotes and eukaryotes.</title>
        <authorList>
            <person name="Spang A."/>
            <person name="Saw J.H."/>
            <person name="Jorgensen S.L."/>
            <person name="Zaremba-Niedzwiedzka K."/>
            <person name="Martijn J."/>
            <person name="Lind A.E."/>
            <person name="van Eijk R."/>
            <person name="Schleper C."/>
            <person name="Guy L."/>
            <person name="Ettema T.J."/>
        </authorList>
    </citation>
    <scope>NUCLEOTIDE SEQUENCE</scope>
</reference>
<keyword evidence="2" id="KW-1003">Cell membrane</keyword>
<protein>
    <recommendedName>
        <fullName evidence="8">Branched-chain amino acid ABC transporter permease</fullName>
    </recommendedName>
</protein>
<comment type="subcellular location">
    <subcellularLocation>
        <location evidence="1">Cell membrane</location>
        <topology evidence="1">Multi-pass membrane protein</topology>
    </subcellularLocation>
</comment>
<sequence>MVKSYILKKSIRDFWERTPKTIKHSIKSIPTALESLKSRVTTFTGGLTLTCIFILFIVPVFTNNPFYLGVFIMAFIYSIYAASFDIMTGYTGLVSFGHAIFLGLSGYGTSAALRFMGFNWFSALLYGSIISVVIGVIVALPSLRLKGPYLALTLLSISMIFWALFMMGELSPWLWGSQGISRVFPLSSNAIIEYLVIFIIMLLSLGVMKVLGNAKFGKILNSIRDDEKGAEASGINTSKYKILAFMISAFFAGIAGGLFAMHNRGVDPGRFQPLYSFYPIIMVAVGGLASISGAALGAFIFVFLNEILIEIAPWAPLFVFSIILMLIIRFSERGIMRPAIERLKDLWDLLIGR</sequence>
<evidence type="ECO:0000256" key="4">
    <source>
        <dbReference type="ARBA" id="ARBA00022989"/>
    </source>
</evidence>
<dbReference type="AlphaFoldDB" id="A0A0F9RYR7"/>
<feature type="transmembrane region" description="Helical" evidence="6">
    <location>
        <begin position="311"/>
        <end position="330"/>
    </location>
</feature>
<dbReference type="CDD" id="cd06581">
    <property type="entry name" value="TM_PBP1_LivM_like"/>
    <property type="match status" value="1"/>
</dbReference>
<evidence type="ECO:0008006" key="8">
    <source>
        <dbReference type="Google" id="ProtNLM"/>
    </source>
</evidence>
<feature type="transmembrane region" description="Helical" evidence="6">
    <location>
        <begin position="242"/>
        <end position="260"/>
    </location>
</feature>
<dbReference type="PANTHER" id="PTHR30482">
    <property type="entry name" value="HIGH-AFFINITY BRANCHED-CHAIN AMINO ACID TRANSPORT SYSTEM PERMEASE"/>
    <property type="match status" value="1"/>
</dbReference>
<dbReference type="GO" id="GO:0015658">
    <property type="term" value="F:branched-chain amino acid transmembrane transporter activity"/>
    <property type="evidence" value="ECO:0007669"/>
    <property type="project" value="InterPro"/>
</dbReference>
<proteinExistence type="predicted"/>
<evidence type="ECO:0000256" key="6">
    <source>
        <dbReference type="SAM" id="Phobius"/>
    </source>
</evidence>
<feature type="transmembrane region" description="Helical" evidence="6">
    <location>
        <begin position="280"/>
        <end position="304"/>
    </location>
</feature>